<accession>A0A699L0N3</accession>
<comment type="caution">
    <text evidence="1">The sequence shown here is derived from an EMBL/GenBank/DDBJ whole genome shotgun (WGS) entry which is preliminary data.</text>
</comment>
<sequence length="96" mass="10657">MGQNYEVHAYGTFSPQMFMEMMYYDILMYSGSSCKVSSYGSRVLGQKGISGRVALDDDDDLGFLDSISLDSSGLNVKMELGLLSSKLQRVFDLVMD</sequence>
<name>A0A699L0N3_TANCI</name>
<dbReference type="EMBL" id="BKCJ010555255">
    <property type="protein sequence ID" value="GFB11525.1"/>
    <property type="molecule type" value="Genomic_DNA"/>
</dbReference>
<protein>
    <submittedName>
        <fullName evidence="1">Uncharacterized protein</fullName>
    </submittedName>
</protein>
<reference evidence="1" key="1">
    <citation type="journal article" date="2019" name="Sci. Rep.">
        <title>Draft genome of Tanacetum cinerariifolium, the natural source of mosquito coil.</title>
        <authorList>
            <person name="Yamashiro T."/>
            <person name="Shiraishi A."/>
            <person name="Satake H."/>
            <person name="Nakayama K."/>
        </authorList>
    </citation>
    <scope>NUCLEOTIDE SEQUENCE</scope>
</reference>
<gene>
    <name evidence="1" type="ORF">Tci_683496</name>
</gene>
<proteinExistence type="predicted"/>
<dbReference type="AlphaFoldDB" id="A0A699L0N3"/>
<organism evidence="1">
    <name type="scientific">Tanacetum cinerariifolium</name>
    <name type="common">Dalmatian daisy</name>
    <name type="synonym">Chrysanthemum cinerariifolium</name>
    <dbReference type="NCBI Taxonomy" id="118510"/>
    <lineage>
        <taxon>Eukaryota</taxon>
        <taxon>Viridiplantae</taxon>
        <taxon>Streptophyta</taxon>
        <taxon>Embryophyta</taxon>
        <taxon>Tracheophyta</taxon>
        <taxon>Spermatophyta</taxon>
        <taxon>Magnoliopsida</taxon>
        <taxon>eudicotyledons</taxon>
        <taxon>Gunneridae</taxon>
        <taxon>Pentapetalae</taxon>
        <taxon>asterids</taxon>
        <taxon>campanulids</taxon>
        <taxon>Asterales</taxon>
        <taxon>Asteraceae</taxon>
        <taxon>Asteroideae</taxon>
        <taxon>Anthemideae</taxon>
        <taxon>Anthemidinae</taxon>
        <taxon>Tanacetum</taxon>
    </lineage>
</organism>
<evidence type="ECO:0000313" key="1">
    <source>
        <dbReference type="EMBL" id="GFB11525.1"/>
    </source>
</evidence>